<keyword evidence="2" id="KW-1185">Reference proteome</keyword>
<name>A0A2D2AU58_9CAUL</name>
<evidence type="ECO:0000313" key="1">
    <source>
        <dbReference type="EMBL" id="ATQ41539.1"/>
    </source>
</evidence>
<evidence type="ECO:0000313" key="2">
    <source>
        <dbReference type="Proteomes" id="UP000228945"/>
    </source>
</evidence>
<dbReference type="Proteomes" id="UP000228945">
    <property type="component" value="Chromosome"/>
</dbReference>
<dbReference type="KEGG" id="cmb:CSW64_03480"/>
<dbReference type="AlphaFoldDB" id="A0A2D2AU58"/>
<protein>
    <submittedName>
        <fullName evidence="1">Uncharacterized protein</fullName>
    </submittedName>
</protein>
<organism evidence="1 2">
    <name type="scientific">Caulobacter mirabilis</name>
    <dbReference type="NCBI Taxonomy" id="69666"/>
    <lineage>
        <taxon>Bacteria</taxon>
        <taxon>Pseudomonadati</taxon>
        <taxon>Pseudomonadota</taxon>
        <taxon>Alphaproteobacteria</taxon>
        <taxon>Caulobacterales</taxon>
        <taxon>Caulobacteraceae</taxon>
        <taxon>Caulobacter</taxon>
    </lineage>
</organism>
<dbReference type="RefSeq" id="WP_099620795.1">
    <property type="nucleotide sequence ID" value="NZ_CP024201.1"/>
</dbReference>
<dbReference type="OrthoDB" id="9003973at2"/>
<sequence length="153" mass="16667">MPRRIEGEVVRLQCRSCASIFHAFTFSGDTDMVTGDLAFATRVDSAELALAEAPSADRLDEDDGAREALEARIADALGRPGFRAPRLLRFEEPPPPPDPAQWQHYRAAKVVYQCIACPTGEAVEITRLSVRAFVRSSGRINLLGDLVLDQAGG</sequence>
<gene>
    <name evidence="1" type="ORF">CSW64_03480</name>
</gene>
<proteinExistence type="predicted"/>
<dbReference type="EMBL" id="CP024201">
    <property type="protein sequence ID" value="ATQ41539.1"/>
    <property type="molecule type" value="Genomic_DNA"/>
</dbReference>
<accession>A0A2D2AU58</accession>
<reference evidence="1 2" key="1">
    <citation type="submission" date="2017-10" db="EMBL/GenBank/DDBJ databases">
        <title>Genome sequence of Caulobacter mirabilis FWC38.</title>
        <authorList>
            <person name="Fiebig A."/>
            <person name="Crosson S."/>
        </authorList>
    </citation>
    <scope>NUCLEOTIDE SEQUENCE [LARGE SCALE GENOMIC DNA]</scope>
    <source>
        <strain evidence="1 2">FWC 38</strain>
    </source>
</reference>